<dbReference type="Proteomes" id="UP000439522">
    <property type="component" value="Unassembled WGS sequence"/>
</dbReference>
<evidence type="ECO:0000313" key="2">
    <source>
        <dbReference type="EMBL" id="MXO75085.1"/>
    </source>
</evidence>
<gene>
    <name evidence="2" type="ORF">GRI40_07640</name>
</gene>
<feature type="compositionally biased region" description="Pro residues" evidence="1">
    <location>
        <begin position="100"/>
        <end position="113"/>
    </location>
</feature>
<comment type="caution">
    <text evidence="2">The sequence shown here is derived from an EMBL/GenBank/DDBJ whole genome shotgun (WGS) entry which is preliminary data.</text>
</comment>
<evidence type="ECO:0000256" key="1">
    <source>
        <dbReference type="SAM" id="MobiDB-lite"/>
    </source>
</evidence>
<accession>A0A6I4TG32</accession>
<keyword evidence="3" id="KW-1185">Reference proteome</keyword>
<feature type="region of interest" description="Disordered" evidence="1">
    <location>
        <begin position="73"/>
        <end position="145"/>
    </location>
</feature>
<proteinExistence type="predicted"/>
<evidence type="ECO:0008006" key="4">
    <source>
        <dbReference type="Google" id="ProtNLM"/>
    </source>
</evidence>
<sequence length="274" mass="29270">MTSAYAKTRGIRRSAADHLARFDVRWPGVRRRAGGMALALALECGLLLLLLTLGHSVAGDDDGRDTLTTVSFAPEAVPVDRSKPQPQPAEEAESLSSALPPAPAMPQRPPPLLAPTFPAPIETPEMSPAAPLAKSEPTPPASGKARAVIRDDMAGPMGPPNTGYPGDSQRIAGGGPDGEPLYAARWYREPYPEELRGYLSTASGPGWALINCKTASGFRVEQCVLVDEYPEGSGMGRAVLGAAWQFKVHPPQVGGRAMVGEWVRIRITYEERRN</sequence>
<dbReference type="AlphaFoldDB" id="A0A6I4TG32"/>
<protein>
    <recommendedName>
        <fullName evidence="4">Energy transducer TonB</fullName>
    </recommendedName>
</protein>
<evidence type="ECO:0000313" key="3">
    <source>
        <dbReference type="Proteomes" id="UP000439522"/>
    </source>
</evidence>
<name>A0A6I4TG32_9SPHN</name>
<dbReference type="RefSeq" id="WP_160610771.1">
    <property type="nucleotide sequence ID" value="NZ_WTZA01000001.1"/>
</dbReference>
<dbReference type="OrthoDB" id="7410762at2"/>
<dbReference type="EMBL" id="WTZA01000001">
    <property type="protein sequence ID" value="MXO75085.1"/>
    <property type="molecule type" value="Genomic_DNA"/>
</dbReference>
<organism evidence="2 3">
    <name type="scientific">Tsuneonella aeria</name>
    <dbReference type="NCBI Taxonomy" id="1837929"/>
    <lineage>
        <taxon>Bacteria</taxon>
        <taxon>Pseudomonadati</taxon>
        <taxon>Pseudomonadota</taxon>
        <taxon>Alphaproteobacteria</taxon>
        <taxon>Sphingomonadales</taxon>
        <taxon>Erythrobacteraceae</taxon>
        <taxon>Tsuneonella</taxon>
    </lineage>
</organism>
<reference evidence="2 3" key="1">
    <citation type="submission" date="2019-12" db="EMBL/GenBank/DDBJ databases">
        <title>Genomic-based taxomic classification of the family Erythrobacteraceae.</title>
        <authorList>
            <person name="Xu L."/>
        </authorList>
    </citation>
    <scope>NUCLEOTIDE SEQUENCE [LARGE SCALE GENOMIC DNA]</scope>
    <source>
        <strain evidence="2 3">100921-2</strain>
    </source>
</reference>